<evidence type="ECO:0000313" key="1">
    <source>
        <dbReference type="EMBL" id="TFK59765.1"/>
    </source>
</evidence>
<reference evidence="1 2" key="1">
    <citation type="journal article" date="2019" name="Nat. Ecol. Evol.">
        <title>Megaphylogeny resolves global patterns of mushroom evolution.</title>
        <authorList>
            <person name="Varga T."/>
            <person name="Krizsan K."/>
            <person name="Foldi C."/>
            <person name="Dima B."/>
            <person name="Sanchez-Garcia M."/>
            <person name="Sanchez-Ramirez S."/>
            <person name="Szollosi G.J."/>
            <person name="Szarkandi J.G."/>
            <person name="Papp V."/>
            <person name="Albert L."/>
            <person name="Andreopoulos W."/>
            <person name="Angelini C."/>
            <person name="Antonin V."/>
            <person name="Barry K.W."/>
            <person name="Bougher N.L."/>
            <person name="Buchanan P."/>
            <person name="Buyck B."/>
            <person name="Bense V."/>
            <person name="Catcheside P."/>
            <person name="Chovatia M."/>
            <person name="Cooper J."/>
            <person name="Damon W."/>
            <person name="Desjardin D."/>
            <person name="Finy P."/>
            <person name="Geml J."/>
            <person name="Haridas S."/>
            <person name="Hughes K."/>
            <person name="Justo A."/>
            <person name="Karasinski D."/>
            <person name="Kautmanova I."/>
            <person name="Kiss B."/>
            <person name="Kocsube S."/>
            <person name="Kotiranta H."/>
            <person name="LaButti K.M."/>
            <person name="Lechner B.E."/>
            <person name="Liimatainen K."/>
            <person name="Lipzen A."/>
            <person name="Lukacs Z."/>
            <person name="Mihaltcheva S."/>
            <person name="Morgado L.N."/>
            <person name="Niskanen T."/>
            <person name="Noordeloos M.E."/>
            <person name="Ohm R.A."/>
            <person name="Ortiz-Santana B."/>
            <person name="Ovrebo C."/>
            <person name="Racz N."/>
            <person name="Riley R."/>
            <person name="Savchenko A."/>
            <person name="Shiryaev A."/>
            <person name="Soop K."/>
            <person name="Spirin V."/>
            <person name="Szebenyi C."/>
            <person name="Tomsovsky M."/>
            <person name="Tulloss R.E."/>
            <person name="Uehling J."/>
            <person name="Grigoriev I.V."/>
            <person name="Vagvolgyi C."/>
            <person name="Papp T."/>
            <person name="Martin F.M."/>
            <person name="Miettinen O."/>
            <person name="Hibbett D.S."/>
            <person name="Nagy L.G."/>
        </authorList>
    </citation>
    <scope>NUCLEOTIDE SEQUENCE [LARGE SCALE GENOMIC DNA]</scope>
    <source>
        <strain evidence="1 2">NL-1719</strain>
    </source>
</reference>
<dbReference type="EMBL" id="ML208899">
    <property type="protein sequence ID" value="TFK59765.1"/>
    <property type="molecule type" value="Genomic_DNA"/>
</dbReference>
<accession>A0ACD3A2Y0</accession>
<proteinExistence type="predicted"/>
<protein>
    <submittedName>
        <fullName evidence="1">Uncharacterized protein</fullName>
    </submittedName>
</protein>
<organism evidence="1 2">
    <name type="scientific">Pluteus cervinus</name>
    <dbReference type="NCBI Taxonomy" id="181527"/>
    <lineage>
        <taxon>Eukaryota</taxon>
        <taxon>Fungi</taxon>
        <taxon>Dikarya</taxon>
        <taxon>Basidiomycota</taxon>
        <taxon>Agaricomycotina</taxon>
        <taxon>Agaricomycetes</taxon>
        <taxon>Agaricomycetidae</taxon>
        <taxon>Agaricales</taxon>
        <taxon>Pluteineae</taxon>
        <taxon>Pluteaceae</taxon>
        <taxon>Pluteus</taxon>
    </lineage>
</organism>
<gene>
    <name evidence="1" type="ORF">BDN72DRAFT_864888</name>
</gene>
<name>A0ACD3A2Y0_9AGAR</name>
<sequence length="1703" mass="187224">MPKAPGQNKPHGSTFVLQTGQPKNKKHRKQSKTLQEPIHRSSSTEGWYNTPDASPPSVPSSLSSPHPLPPSFSFPASIPPFDPQDLASLGANVSPSLGATATSPEGGSPLVTSSSSAPNPLLPANPPLQPPLPPSQLLTVPTSNPLEVPLTLTRPPAENPSPLPESQLVTNDLFNRVGIRFHRQYRVVICTSCHQCILPALVAGHMNKSHNLRVSSDDATQVLAHLMSMDAHKDQASVVPPAEKCPPIELLKVISTDYCCTRCNQGFLSVSSCGPHYSKQHKGHTVKQDLRFTKGFVQTFFEGVGRSFFQVLLPEEAPTSLFQSFRRSHQQPDYSLMDPEDPKQMPPLVKMAGWAPHLAPFLDSRDGPTRLQDLLSAEFPPLLTAIQEYINVNSKKVADAPFAVKRMLNRYPDYRSAHPFNPMLQQNTVANYARAIASLISSALKSSSGDPSGYTIPLNSTMVAAFEPLVALLAASKAAVIPQPLLHRVLASLFLVKYHGPVTEDKWSSPLDSWLAAYMLRPDGTFKTASDATQVIAKLMFVTKLTLFVEATATPSEGQSVRDAVEELARTDLHEDAESPFIGLFDYFRLAARQRHNDPQNSAVGNDLSLTSFSYRGMVLDLYRWRRGLRQLLDLMKQLIDKVCRNQDIPFHIPDTIVDDMTETRRSYTFYDQGPFTSEDLPLLRILLEDDNLPLASADATGALIWNRVAMSSFMDECAAINRVFSMLTMCLPGQAMRSAELVDSRLRNGPRRRCFYYYHGSIYYVVTRGKTEAITGRECFIPFEYPPELAHEVNRYFVILRPVEEVVAAQLYGPKAAENYYNFAFVQWGEKVTGEQYSRYFAERTLEFFRVRLTPRPYRHLVTHLTRTFLHTQHFQLLFPDAAAAAGDDSDDDDNLEHVYAAQRGHSLDVSRNHYGIVDGALQGVPVDRMHSYSEASRNLWKLTGLHPTLLVLAPADLQTAVNKAVYPVHSSIFHPPDNQRKSDDTDLSSTESSSGSSSHPRTLSPGEQFVDPPVVAEYIAVCVRNGLADLTVRFEDIIHNSVAAAVASLLTRLDRLSLAPSAVPPQPATKSVSPGDLLRRLYGPDAAFKSPLQEKSLSLALHTSDSFVAVMPTGAGKSVIFFAPSLLPDKGHTIVVAPNHALLLDLKHRATQLGILCYVWSASNQVPANAPLILIALESVTSPSFAAWFSHNHTFIRRLVFDEAHQVLTERSYRKDFANFPTFAQLPVQKIYLTATLPPVDEPAFRQFTGLLETSRIYREPTTIPHLSYQVIELTDDIVGLKTLAQLVETLSSHYRTQDRGIVFAHSITMVMTIASHLNIVEYHSTLDPAAKDAAFKKWQSGQATWVSASPALAHGVDLPSIRDIIMVGIPFSSTLFHQASGRGGRDGEEARVWIMHVPKPLSQAGNPYDHRQELADALASSGCRREAFTSLMDGPSAKVTCAAVNASPCDNCGSNPFIEEIHRQLVAKNVGVSVSHSPKPLSQPPVPTQPVEKLVPTGSFEYDTGEYTDDFFAAVPEDVLSTAQPAQKLVPTGSFEYDAGGYTDDFFAAVPEDGRVGPQGLVDFDWVGWRVGLESLVGLGRVEGWGKREGKGSQQNGGSENLGCVGPHPGIADQTRNRTGFTTRRGSSHLSCVAIPLHRRNSGKNKRERIIPNAMHSTNEVRRGHYATIGSKADLPSQASSPSANELQSLKSLASVKTNG</sequence>
<dbReference type="Proteomes" id="UP000308600">
    <property type="component" value="Unassembled WGS sequence"/>
</dbReference>
<keyword evidence="2" id="KW-1185">Reference proteome</keyword>
<evidence type="ECO:0000313" key="2">
    <source>
        <dbReference type="Proteomes" id="UP000308600"/>
    </source>
</evidence>